<dbReference type="Pfam" id="PF00128">
    <property type="entry name" value="Alpha-amylase"/>
    <property type="match status" value="1"/>
</dbReference>
<feature type="domain" description="Glycosyl hydrolase family 13 catalytic" evidence="4">
    <location>
        <begin position="13"/>
        <end position="361"/>
    </location>
</feature>
<evidence type="ECO:0000256" key="3">
    <source>
        <dbReference type="SAM" id="MobiDB-lite"/>
    </source>
</evidence>
<dbReference type="EMBL" id="BJVQ01000028">
    <property type="protein sequence ID" value="GEL47030.1"/>
    <property type="molecule type" value="Genomic_DNA"/>
</dbReference>
<dbReference type="GO" id="GO:0047798">
    <property type="term" value="F:cyclomaltodextrinase activity"/>
    <property type="evidence" value="ECO:0007669"/>
    <property type="project" value="UniProtKB-EC"/>
</dbReference>
<dbReference type="SUPFAM" id="SSF51445">
    <property type="entry name" value="(Trans)glycosidases"/>
    <property type="match status" value="1"/>
</dbReference>
<evidence type="ECO:0000259" key="4">
    <source>
        <dbReference type="SMART" id="SM00642"/>
    </source>
</evidence>
<dbReference type="InterPro" id="IPR006047">
    <property type="entry name" value="GH13_cat_dom"/>
</dbReference>
<organism evidence="5 7">
    <name type="scientific">Cellulomonas hominis</name>
    <dbReference type="NCBI Taxonomy" id="156981"/>
    <lineage>
        <taxon>Bacteria</taxon>
        <taxon>Bacillati</taxon>
        <taxon>Actinomycetota</taxon>
        <taxon>Actinomycetes</taxon>
        <taxon>Micrococcales</taxon>
        <taxon>Cellulomonadaceae</taxon>
        <taxon>Cellulomonas</taxon>
    </lineage>
</organism>
<feature type="compositionally biased region" description="Basic and acidic residues" evidence="3">
    <location>
        <begin position="319"/>
        <end position="328"/>
    </location>
</feature>
<evidence type="ECO:0000313" key="8">
    <source>
        <dbReference type="Proteomes" id="UP000564629"/>
    </source>
</evidence>
<dbReference type="RefSeq" id="WP_146837778.1">
    <property type="nucleotide sequence ID" value="NZ_BJVQ01000028.1"/>
</dbReference>
<evidence type="ECO:0000256" key="2">
    <source>
        <dbReference type="ARBA" id="ARBA00023295"/>
    </source>
</evidence>
<name>A0A511FCQ1_9CELL</name>
<keyword evidence="1 6" id="KW-0378">Hydrolase</keyword>
<dbReference type="PANTHER" id="PTHR10357">
    <property type="entry name" value="ALPHA-AMYLASE FAMILY MEMBER"/>
    <property type="match status" value="1"/>
</dbReference>
<dbReference type="EMBL" id="JACHDN010000001">
    <property type="protein sequence ID" value="MBB5473649.1"/>
    <property type="molecule type" value="Genomic_DNA"/>
</dbReference>
<dbReference type="Proteomes" id="UP000321723">
    <property type="component" value="Unassembled WGS sequence"/>
</dbReference>
<dbReference type="CDD" id="cd11354">
    <property type="entry name" value="AmyAc_bac_CMD_like"/>
    <property type="match status" value="1"/>
</dbReference>
<keyword evidence="2 6" id="KW-0326">Glycosidase</keyword>
<accession>A0A511FCQ1</accession>
<protein>
    <submittedName>
        <fullName evidence="5">Alpha-amylase</fullName>
    </submittedName>
    <submittedName>
        <fullName evidence="6">Cyclomaltodextrinase</fullName>
        <ecNumber evidence="6">3.2.1.54</ecNumber>
    </submittedName>
</protein>
<reference evidence="5 7" key="1">
    <citation type="submission" date="2019-07" db="EMBL/GenBank/DDBJ databases">
        <title>Whole genome shotgun sequence of Cellulomonas hominis NBRC 16055.</title>
        <authorList>
            <person name="Hosoyama A."/>
            <person name="Uohara A."/>
            <person name="Ohji S."/>
            <person name="Ichikawa N."/>
        </authorList>
    </citation>
    <scope>NUCLEOTIDE SEQUENCE [LARGE SCALE GENOMIC DNA]</scope>
    <source>
        <strain evidence="5 7">NBRC 16055</strain>
    </source>
</reference>
<proteinExistence type="predicted"/>
<evidence type="ECO:0000313" key="7">
    <source>
        <dbReference type="Proteomes" id="UP000321723"/>
    </source>
</evidence>
<keyword evidence="7" id="KW-1185">Reference proteome</keyword>
<dbReference type="PANTHER" id="PTHR10357:SF210">
    <property type="entry name" value="MALTODEXTRIN GLUCOSIDASE"/>
    <property type="match status" value="1"/>
</dbReference>
<evidence type="ECO:0000313" key="6">
    <source>
        <dbReference type="EMBL" id="MBB5473649.1"/>
    </source>
</evidence>
<reference evidence="6 8" key="2">
    <citation type="submission" date="2020-08" db="EMBL/GenBank/DDBJ databases">
        <title>Sequencing the genomes of 1000 actinobacteria strains.</title>
        <authorList>
            <person name="Klenk H.-P."/>
        </authorList>
    </citation>
    <scope>NUCLEOTIDE SEQUENCE [LARGE SCALE GENOMIC DNA]</scope>
    <source>
        <strain evidence="6 8">DSM 9581</strain>
    </source>
</reference>
<dbReference type="AlphaFoldDB" id="A0A511FCQ1"/>
<comment type="caution">
    <text evidence="5">The sequence shown here is derived from an EMBL/GenBank/DDBJ whole genome shotgun (WGS) entry which is preliminary data.</text>
</comment>
<dbReference type="Proteomes" id="UP000564629">
    <property type="component" value="Unassembled WGS sequence"/>
</dbReference>
<dbReference type="SMART" id="SM00642">
    <property type="entry name" value="Aamy"/>
    <property type="match status" value="1"/>
</dbReference>
<dbReference type="InterPro" id="IPR017853">
    <property type="entry name" value="GH"/>
</dbReference>
<evidence type="ECO:0000256" key="1">
    <source>
        <dbReference type="ARBA" id="ARBA00022801"/>
    </source>
</evidence>
<dbReference type="EC" id="3.2.1.54" evidence="6"/>
<feature type="region of interest" description="Disordered" evidence="3">
    <location>
        <begin position="319"/>
        <end position="341"/>
    </location>
</feature>
<dbReference type="GO" id="GO:0005975">
    <property type="term" value="P:carbohydrate metabolic process"/>
    <property type="evidence" value="ECO:0007669"/>
    <property type="project" value="InterPro"/>
</dbReference>
<dbReference type="Gene3D" id="3.20.20.80">
    <property type="entry name" value="Glycosidases"/>
    <property type="match status" value="1"/>
</dbReference>
<dbReference type="OrthoDB" id="9802433at2"/>
<evidence type="ECO:0000313" key="5">
    <source>
        <dbReference type="EMBL" id="GEL47030.1"/>
    </source>
</evidence>
<sequence length="441" mass="48043">MAPGWVDHAMWWHVYPLGFTGAERSADGTTPVTHRLAHVERWLDYVVDLGLNGLALGPVFASSTHGYDTVDHLRVDPRLGDRADLDRLLAAAHDRGVRVLLDGVFNHVGDQHPLFRAALAGGPGAPEAELFRIRWTDGSPEWDCFEGHRSLVTLNHDSPRVADLVSDVMTHWLDAGADGWRLDAAYAVPAASWRRVTDRVRAAHPDAYLVGEVIHGDYPAFVAEAGLDSVTQYELWKAIWSSVLDRNWHELAWTLGRHDAFLDAFVPYTFVGNHDVTRIASRVGDATLAGHALLVLMTVGGTPAVYYGDEQAYRGVKEDRAGGDDEVRPPYPATPDDLAGPDLAPDGRAAHDRHAALIGLRRRHPWLHTARTHVVEVTSTRLAYEARAADGTAALLVALNLDDEPWPLAVPAQARPVAAEGAAAGGGVAGRGWAVWELDRS</sequence>
<gene>
    <name evidence="5" type="ORF">CHO01_21460</name>
    <name evidence="6" type="ORF">HNR08_002385</name>
</gene>